<dbReference type="InterPro" id="IPR003367">
    <property type="entry name" value="Thrombospondin_3-like_rpt"/>
</dbReference>
<gene>
    <name evidence="8" type="ORF">O3P16_14870</name>
</gene>
<accession>A0ABT4UMM3</accession>
<dbReference type="InterPro" id="IPR036737">
    <property type="entry name" value="OmpA-like_sf"/>
</dbReference>
<dbReference type="Gene3D" id="3.30.1330.60">
    <property type="entry name" value="OmpA-like domain"/>
    <property type="match status" value="1"/>
</dbReference>
<dbReference type="InterPro" id="IPR050330">
    <property type="entry name" value="Bact_OuterMem_StrucFunc"/>
</dbReference>
<feature type="chain" id="PRO_5046782464" evidence="6">
    <location>
        <begin position="22"/>
        <end position="438"/>
    </location>
</feature>
<dbReference type="SUPFAM" id="SSF103088">
    <property type="entry name" value="OmpA-like"/>
    <property type="match status" value="1"/>
</dbReference>
<dbReference type="PANTHER" id="PTHR30329:SF21">
    <property type="entry name" value="LIPOPROTEIN YIAD-RELATED"/>
    <property type="match status" value="1"/>
</dbReference>
<reference evidence="8 9" key="1">
    <citation type="submission" date="2022-12" db="EMBL/GenBank/DDBJ databases">
        <title>Chitinophagaceae gen. sp. nov., a new member of the family Chitinophagaceae, isolated from soil in a chemical factory.</title>
        <authorList>
            <person name="Ke Z."/>
        </authorList>
    </citation>
    <scope>NUCLEOTIDE SEQUENCE [LARGE SCALE GENOMIC DNA]</scope>
    <source>
        <strain evidence="8 9">LY-5</strain>
    </source>
</reference>
<keyword evidence="4" id="KW-0998">Cell outer membrane</keyword>
<keyword evidence="9" id="KW-1185">Reference proteome</keyword>
<dbReference type="InterPro" id="IPR028974">
    <property type="entry name" value="TSP_type-3_rpt"/>
</dbReference>
<dbReference type="PANTHER" id="PTHR30329">
    <property type="entry name" value="STATOR ELEMENT OF FLAGELLAR MOTOR COMPLEX"/>
    <property type="match status" value="1"/>
</dbReference>
<evidence type="ECO:0000256" key="5">
    <source>
        <dbReference type="PROSITE-ProRule" id="PRU00473"/>
    </source>
</evidence>
<evidence type="ECO:0000256" key="1">
    <source>
        <dbReference type="ARBA" id="ARBA00004442"/>
    </source>
</evidence>
<protein>
    <submittedName>
        <fullName evidence="8">OmpA family protein</fullName>
    </submittedName>
</protein>
<organism evidence="8 9">
    <name type="scientific">Polluticaenibacter yanchengensis</name>
    <dbReference type="NCBI Taxonomy" id="3014562"/>
    <lineage>
        <taxon>Bacteria</taxon>
        <taxon>Pseudomonadati</taxon>
        <taxon>Bacteroidota</taxon>
        <taxon>Chitinophagia</taxon>
        <taxon>Chitinophagales</taxon>
        <taxon>Chitinophagaceae</taxon>
        <taxon>Polluticaenibacter</taxon>
    </lineage>
</organism>
<comment type="caution">
    <text evidence="8">The sequence shown here is derived from an EMBL/GenBank/DDBJ whole genome shotgun (WGS) entry which is preliminary data.</text>
</comment>
<evidence type="ECO:0000313" key="9">
    <source>
        <dbReference type="Proteomes" id="UP001210231"/>
    </source>
</evidence>
<dbReference type="Pfam" id="PF02412">
    <property type="entry name" value="TSP_3"/>
    <property type="match status" value="4"/>
</dbReference>
<evidence type="ECO:0000256" key="6">
    <source>
        <dbReference type="SAM" id="SignalP"/>
    </source>
</evidence>
<evidence type="ECO:0000259" key="7">
    <source>
        <dbReference type="PROSITE" id="PS51123"/>
    </source>
</evidence>
<dbReference type="PROSITE" id="PS51123">
    <property type="entry name" value="OMPA_2"/>
    <property type="match status" value="1"/>
</dbReference>
<dbReference type="InterPro" id="IPR006665">
    <property type="entry name" value="OmpA-like"/>
</dbReference>
<comment type="subcellular location">
    <subcellularLocation>
        <location evidence="1">Cell outer membrane</location>
    </subcellularLocation>
</comment>
<dbReference type="RefSeq" id="WP_407032426.1">
    <property type="nucleotide sequence ID" value="NZ_JAQGEF010000022.1"/>
</dbReference>
<sequence>MKKILLPVVFAALAITGSAQKKGAIGFSFNLVDYNTPTNIKNTNFSDGLKTMQFKDLIPGFSAYWHQGITSHLDYSIRYNGAFSPKFTSSFPKLKDYSNELEGAFHIRMFKDNVAINPFLTAGAGIGNYSANNFNAYAPLGFGIQFNLANETYFHALANYRVSFSEAKLPNNLFFSFGVSQNVFAQPVKAVKPLPVVDNTPVDTDGDGVPDAKDKCPNVAGLAKYNGCPIPDSDGDGINDEEDKCPNQKGIAKYQGCPIPDTDGDGINDEEDKCPKVKGIAKYQGCPIPDTDGDGINDEEDKCPLVAGVKENHGCPEIKKEVIEKINKAAGNIYFATGSAKLLAKSNTHLNSVVAALKEDPSLKLNIAGHTDNTGKADKNQILSEQRAAAVKAYIVSKGIDESRIISEGFGQDKPVDTNATAAGRTKNRRVELSVKNF</sequence>
<evidence type="ECO:0000256" key="4">
    <source>
        <dbReference type="ARBA" id="ARBA00023237"/>
    </source>
</evidence>
<feature type="signal peptide" evidence="6">
    <location>
        <begin position="1"/>
        <end position="21"/>
    </location>
</feature>
<dbReference type="Gene3D" id="4.10.1080.10">
    <property type="entry name" value="TSP type-3 repeat"/>
    <property type="match status" value="1"/>
</dbReference>
<dbReference type="EMBL" id="JAQGEF010000022">
    <property type="protein sequence ID" value="MDA3616096.1"/>
    <property type="molecule type" value="Genomic_DNA"/>
</dbReference>
<evidence type="ECO:0000256" key="2">
    <source>
        <dbReference type="ARBA" id="ARBA00022729"/>
    </source>
</evidence>
<keyword evidence="3 5" id="KW-0472">Membrane</keyword>
<dbReference type="PRINTS" id="PR01021">
    <property type="entry name" value="OMPADOMAIN"/>
</dbReference>
<feature type="domain" description="OmpA-like" evidence="7">
    <location>
        <begin position="322"/>
        <end position="438"/>
    </location>
</feature>
<dbReference type="Proteomes" id="UP001210231">
    <property type="component" value="Unassembled WGS sequence"/>
</dbReference>
<dbReference type="InterPro" id="IPR006664">
    <property type="entry name" value="OMP_bac"/>
</dbReference>
<proteinExistence type="predicted"/>
<keyword evidence="2 6" id="KW-0732">Signal</keyword>
<dbReference type="SUPFAM" id="SSF103647">
    <property type="entry name" value="TSP type-3 repeat"/>
    <property type="match status" value="1"/>
</dbReference>
<name>A0ABT4UMM3_9BACT</name>
<dbReference type="Pfam" id="PF00691">
    <property type="entry name" value="OmpA"/>
    <property type="match status" value="1"/>
</dbReference>
<evidence type="ECO:0000256" key="3">
    <source>
        <dbReference type="ARBA" id="ARBA00023136"/>
    </source>
</evidence>
<evidence type="ECO:0000313" key="8">
    <source>
        <dbReference type="EMBL" id="MDA3616096.1"/>
    </source>
</evidence>
<dbReference type="CDD" id="cd07185">
    <property type="entry name" value="OmpA_C-like"/>
    <property type="match status" value="1"/>
</dbReference>
<dbReference type="PRINTS" id="PR01023">
    <property type="entry name" value="NAFLGMOTY"/>
</dbReference>